<dbReference type="Pfam" id="PF04055">
    <property type="entry name" value="Radical_SAM"/>
    <property type="match status" value="1"/>
</dbReference>
<evidence type="ECO:0000313" key="2">
    <source>
        <dbReference type="EMBL" id="SEK33305.1"/>
    </source>
</evidence>
<reference evidence="3" key="1">
    <citation type="submission" date="2016-10" db="EMBL/GenBank/DDBJ databases">
        <authorList>
            <person name="Varghese N."/>
            <person name="Submissions S."/>
        </authorList>
    </citation>
    <scope>NUCLEOTIDE SEQUENCE [LARGE SCALE GENOMIC DNA]</scope>
    <source>
        <strain evidence="3">DSM 17044</strain>
    </source>
</reference>
<gene>
    <name evidence="2" type="ORF">SAMN05444354_101311</name>
</gene>
<dbReference type="RefSeq" id="WP_075004590.1">
    <property type="nucleotide sequence ID" value="NZ_FOAP01000001.1"/>
</dbReference>
<evidence type="ECO:0000313" key="3">
    <source>
        <dbReference type="Proteomes" id="UP000182719"/>
    </source>
</evidence>
<dbReference type="SFLD" id="SFLDG01082">
    <property type="entry name" value="B12-binding_domain_containing"/>
    <property type="match status" value="1"/>
</dbReference>
<dbReference type="OrthoDB" id="9806827at2"/>
<dbReference type="GO" id="GO:0003824">
    <property type="term" value="F:catalytic activity"/>
    <property type="evidence" value="ECO:0007669"/>
    <property type="project" value="InterPro"/>
</dbReference>
<proteinExistence type="predicted"/>
<dbReference type="Gene3D" id="3.80.30.20">
    <property type="entry name" value="tm_1862 like domain"/>
    <property type="match status" value="1"/>
</dbReference>
<dbReference type="PANTHER" id="PTHR42731">
    <property type="entry name" value="SLL1084 PROTEIN"/>
    <property type="match status" value="1"/>
</dbReference>
<dbReference type="InterPro" id="IPR058240">
    <property type="entry name" value="rSAM_sf"/>
</dbReference>
<dbReference type="SUPFAM" id="SSF102114">
    <property type="entry name" value="Radical SAM enzymes"/>
    <property type="match status" value="1"/>
</dbReference>
<dbReference type="PANTHER" id="PTHR42731:SF5">
    <property type="entry name" value="RADICAL SAM DOMAIN PROTEIN"/>
    <property type="match status" value="1"/>
</dbReference>
<feature type="domain" description="Radical SAM core" evidence="1">
    <location>
        <begin position="218"/>
        <end position="432"/>
    </location>
</feature>
<dbReference type="EMBL" id="FOAP01000001">
    <property type="protein sequence ID" value="SEK33305.1"/>
    <property type="molecule type" value="Genomic_DNA"/>
</dbReference>
<dbReference type="InterPro" id="IPR045784">
    <property type="entry name" value="Radical_SAM_N2"/>
</dbReference>
<dbReference type="SMART" id="SM00729">
    <property type="entry name" value="Elp3"/>
    <property type="match status" value="1"/>
</dbReference>
<dbReference type="InterPro" id="IPR007197">
    <property type="entry name" value="rSAM"/>
</dbReference>
<dbReference type="PROSITE" id="PS51918">
    <property type="entry name" value="RADICAL_SAM"/>
    <property type="match status" value="1"/>
</dbReference>
<accession>A0A1H7GBV3</accession>
<keyword evidence="3" id="KW-1185">Reference proteome</keyword>
<dbReference type="CDD" id="cd01335">
    <property type="entry name" value="Radical_SAM"/>
    <property type="match status" value="1"/>
</dbReference>
<dbReference type="InterPro" id="IPR023404">
    <property type="entry name" value="rSAM_horseshoe"/>
</dbReference>
<dbReference type="SFLD" id="SFLDS00029">
    <property type="entry name" value="Radical_SAM"/>
    <property type="match status" value="1"/>
</dbReference>
<dbReference type="GO" id="GO:0051536">
    <property type="term" value="F:iron-sulfur cluster binding"/>
    <property type="evidence" value="ECO:0007669"/>
    <property type="project" value="InterPro"/>
</dbReference>
<protein>
    <submittedName>
        <fullName evidence="2">Radical SAM superfamily enzyme YgiQ, UPF0313 family</fullName>
    </submittedName>
</protein>
<organism evidence="2 3">
    <name type="scientific">Stigmatella aurantiaca</name>
    <dbReference type="NCBI Taxonomy" id="41"/>
    <lineage>
        <taxon>Bacteria</taxon>
        <taxon>Pseudomonadati</taxon>
        <taxon>Myxococcota</taxon>
        <taxon>Myxococcia</taxon>
        <taxon>Myxococcales</taxon>
        <taxon>Cystobacterineae</taxon>
        <taxon>Archangiaceae</taxon>
        <taxon>Stigmatella</taxon>
    </lineage>
</organism>
<evidence type="ECO:0000259" key="1">
    <source>
        <dbReference type="PROSITE" id="PS51918"/>
    </source>
</evidence>
<dbReference type="Pfam" id="PF19864">
    <property type="entry name" value="Radical_SAM_N2"/>
    <property type="match status" value="1"/>
</dbReference>
<dbReference type="InterPro" id="IPR006638">
    <property type="entry name" value="Elp3/MiaA/NifB-like_rSAM"/>
</dbReference>
<sequence>MEGRYSLVEAVRARLADEQGTLFKEAPYRVALCYPSPYHVGMSSLGYQTIYREFHAHPDVSAERVFLPDDVEAYKKTRTPLFTYESAAHVSSLPMLAFSVAYELELTGLFTMLELAGLPVLREERTARHPLIVAGGPLTFSNPDPLEPFVDVLLQGEAEELVHTLLEAALTMEREALLDHLAQRPGFLVPGRGGKRYFVAKALDARLPARSQIITPHTELRSMFLIEPERGCSRGCHYCVMRRTTNGGMRTVPPERVLSLIPEHARRVGLVGAAVTDHPRIVELLRTLVDAGREVGVSSLRADRLTQELVDTLRRGGASNLTVAADGASQRMRDLVDRKHSEEQIVRAANFARNAGFKQLKVYNVVGLPLEEDADVDELIRFTTELSRIIPVALGVAPFVAKRNTPLDGAPFAGIREVDAKLDRLRKGLRGRAEVRPTSARWAWVEYMLAQCGPEAGLAAMDAWKAGAGFAAFKRAFEARGCVPYLARRVDDGRRNPTVWPTVPQVAPLGAGALLEGPLASADGAMRRRSVEH</sequence>
<dbReference type="AlphaFoldDB" id="A0A1H7GBV3"/>
<dbReference type="Proteomes" id="UP000182719">
    <property type="component" value="Unassembled WGS sequence"/>
</dbReference>
<name>A0A1H7GBV3_STIAU</name>